<dbReference type="RefSeq" id="WP_131894911.1">
    <property type="nucleotide sequence ID" value="NZ_SMKZ01000015.1"/>
</dbReference>
<comment type="caution">
    <text evidence="2">The sequence shown here is derived from an EMBL/GenBank/DDBJ whole genome shotgun (WGS) entry which is preliminary data.</text>
</comment>
<reference evidence="2 3" key="1">
    <citation type="submission" date="2019-03" db="EMBL/GenBank/DDBJ databases">
        <title>Draft genome sequences of novel Actinobacteria.</title>
        <authorList>
            <person name="Sahin N."/>
            <person name="Ay H."/>
            <person name="Saygin H."/>
        </authorList>
    </citation>
    <scope>NUCLEOTIDE SEQUENCE [LARGE SCALE GENOMIC DNA]</scope>
    <source>
        <strain evidence="2 3">5K138</strain>
    </source>
</reference>
<dbReference type="InterPro" id="IPR018960">
    <property type="entry name" value="DUF1990"/>
</dbReference>
<evidence type="ECO:0000313" key="2">
    <source>
        <dbReference type="EMBL" id="TDE10135.1"/>
    </source>
</evidence>
<sequence length="171" mass="18813">MSAFTYPEVGATRGGEPLPAGYHHVRMRERIGHGRPVFEAVAEGVVTWDLHRSIGLRVSATANRAAEGAEVTSRLVVGPLSLLRIPCRVVWVLDEPDRAGYAYGTLPGHPERGEESFVVEIDYDGAVWFTVTAFSRAAAWYARLGGPVTRWIQHLATRRYIAAARSITATR</sequence>
<dbReference type="PANTHER" id="PTHR34202:SF1">
    <property type="entry name" value="UPF0548 PROTEIN"/>
    <property type="match status" value="1"/>
</dbReference>
<organism evidence="2 3">
    <name type="scientific">Jiangella asiatica</name>
    <dbReference type="NCBI Taxonomy" id="2530372"/>
    <lineage>
        <taxon>Bacteria</taxon>
        <taxon>Bacillati</taxon>
        <taxon>Actinomycetota</taxon>
        <taxon>Actinomycetes</taxon>
        <taxon>Jiangellales</taxon>
        <taxon>Jiangellaceae</taxon>
        <taxon>Jiangella</taxon>
    </lineage>
</organism>
<feature type="domain" description="DUF1990" evidence="1">
    <location>
        <begin position="5"/>
        <end position="163"/>
    </location>
</feature>
<proteinExistence type="predicted"/>
<dbReference type="Pfam" id="PF09348">
    <property type="entry name" value="DUF1990"/>
    <property type="match status" value="1"/>
</dbReference>
<dbReference type="AlphaFoldDB" id="A0A4R5DHA9"/>
<dbReference type="PANTHER" id="PTHR34202">
    <property type="entry name" value="UPF0548 PROTEIN"/>
    <property type="match status" value="1"/>
</dbReference>
<dbReference type="InterPro" id="IPR014457">
    <property type="entry name" value="UCP010260"/>
</dbReference>
<dbReference type="InParanoid" id="A0A4R5DHA9"/>
<dbReference type="PIRSF" id="PIRSF010260">
    <property type="entry name" value="UCP010260"/>
    <property type="match status" value="1"/>
</dbReference>
<gene>
    <name evidence="2" type="ORF">E1269_12515</name>
</gene>
<evidence type="ECO:0000313" key="3">
    <source>
        <dbReference type="Proteomes" id="UP000294739"/>
    </source>
</evidence>
<dbReference type="Proteomes" id="UP000294739">
    <property type="component" value="Unassembled WGS sequence"/>
</dbReference>
<evidence type="ECO:0000259" key="1">
    <source>
        <dbReference type="Pfam" id="PF09348"/>
    </source>
</evidence>
<protein>
    <submittedName>
        <fullName evidence="2">DUF1990 domain-containing protein</fullName>
    </submittedName>
</protein>
<keyword evidence="3" id="KW-1185">Reference proteome</keyword>
<dbReference type="OrthoDB" id="120660at2"/>
<dbReference type="EMBL" id="SMKZ01000015">
    <property type="protein sequence ID" value="TDE10135.1"/>
    <property type="molecule type" value="Genomic_DNA"/>
</dbReference>
<dbReference type="FunCoup" id="A0A4R5DHA9">
    <property type="interactions" value="7"/>
</dbReference>
<accession>A0A4R5DHA9</accession>
<name>A0A4R5DHA9_9ACTN</name>